<evidence type="ECO:0000313" key="4">
    <source>
        <dbReference type="Ensembl" id="ENSCPBP00000008167.1"/>
    </source>
</evidence>
<dbReference type="GO" id="GO:0030027">
    <property type="term" value="C:lamellipodium"/>
    <property type="evidence" value="ECO:0007669"/>
    <property type="project" value="Ensembl"/>
</dbReference>
<dbReference type="GO" id="GO:0005783">
    <property type="term" value="C:endoplasmic reticulum"/>
    <property type="evidence" value="ECO:0007669"/>
    <property type="project" value="Ensembl"/>
</dbReference>
<dbReference type="InterPro" id="IPR011993">
    <property type="entry name" value="PH-like_dom_sf"/>
</dbReference>
<evidence type="ECO:0000259" key="3">
    <source>
        <dbReference type="PROSITE" id="PS50020"/>
    </source>
</evidence>
<dbReference type="PROSITE" id="PS01159">
    <property type="entry name" value="WW_DOMAIN_1"/>
    <property type="match status" value="1"/>
</dbReference>
<dbReference type="PANTHER" id="PTHR14058">
    <property type="entry name" value="AMYLOID BETA A4 PRECURSOR PROTEIN-BINDING FAMILY B"/>
    <property type="match status" value="1"/>
</dbReference>
<proteinExistence type="predicted"/>
<gene>
    <name evidence="4" type="primary">APBB1</name>
</gene>
<dbReference type="FunFam" id="2.20.70.10:FF:000003">
    <property type="entry name" value="amyloid beta A4 precursor protein-binding family B member 2"/>
    <property type="match status" value="1"/>
</dbReference>
<keyword evidence="5" id="KW-1185">Reference proteome</keyword>
<dbReference type="OMA" id="ELCNGEH"/>
<dbReference type="Ensembl" id="ENSCPBT00000009836.1">
    <property type="protein sequence ID" value="ENSCPBP00000008167.1"/>
    <property type="gene ID" value="ENSCPBG00000006400.1"/>
</dbReference>
<dbReference type="GO" id="GO:0045202">
    <property type="term" value="C:synapse"/>
    <property type="evidence" value="ECO:0007669"/>
    <property type="project" value="Ensembl"/>
</dbReference>
<dbReference type="GO" id="GO:0003682">
    <property type="term" value="F:chromatin binding"/>
    <property type="evidence" value="ECO:0007669"/>
    <property type="project" value="Ensembl"/>
</dbReference>
<dbReference type="AlphaFoldDB" id="A0A8C3FFE7"/>
<accession>A0A8C3FFE7</accession>
<dbReference type="SUPFAM" id="SSF51045">
    <property type="entry name" value="WW domain"/>
    <property type="match status" value="1"/>
</dbReference>
<dbReference type="Gene3D" id="2.30.29.30">
    <property type="entry name" value="Pleckstrin-homology domain (PH domain)/Phosphotyrosine-binding domain (PTB)"/>
    <property type="match status" value="2"/>
</dbReference>
<dbReference type="CDD" id="cd01271">
    <property type="entry name" value="PTB2_Fe65"/>
    <property type="match status" value="1"/>
</dbReference>
<dbReference type="FunFam" id="2.30.29.30:FF:000143">
    <property type="entry name" value="amyloid beta A4 precursor protein-binding family B member 3 isoform X2"/>
    <property type="match status" value="1"/>
</dbReference>
<dbReference type="GO" id="GO:0010976">
    <property type="term" value="P:positive regulation of neuron projection development"/>
    <property type="evidence" value="ECO:0007669"/>
    <property type="project" value="Ensembl"/>
</dbReference>
<dbReference type="CDD" id="cd01272">
    <property type="entry name" value="PTB1_Fe65"/>
    <property type="match status" value="1"/>
</dbReference>
<dbReference type="GO" id="GO:0005886">
    <property type="term" value="C:plasma membrane"/>
    <property type="evidence" value="ECO:0007669"/>
    <property type="project" value="Ensembl"/>
</dbReference>
<dbReference type="PANTHER" id="PTHR14058:SF5">
    <property type="entry name" value="AMYLOID BETA PRECURSOR PROTEIN BINDING FAMILY B MEMBER 1"/>
    <property type="match status" value="1"/>
</dbReference>
<protein>
    <submittedName>
        <fullName evidence="4">Amyloid beta protein binding family B member 1</fullName>
    </submittedName>
</protein>
<dbReference type="GO" id="GO:0042393">
    <property type="term" value="F:histone binding"/>
    <property type="evidence" value="ECO:0007669"/>
    <property type="project" value="Ensembl"/>
</dbReference>
<name>A0A8C3FFE7_CHRPI</name>
<dbReference type="GO" id="GO:0001540">
    <property type="term" value="F:amyloid-beta binding"/>
    <property type="evidence" value="ECO:0007669"/>
    <property type="project" value="InterPro"/>
</dbReference>
<dbReference type="SMART" id="SM00462">
    <property type="entry name" value="PTB"/>
    <property type="match status" value="2"/>
</dbReference>
<reference evidence="4" key="2">
    <citation type="submission" date="2025-09" db="UniProtKB">
        <authorList>
            <consortium name="Ensembl"/>
        </authorList>
    </citation>
    <scope>IDENTIFICATION</scope>
</reference>
<dbReference type="GO" id="GO:0031625">
    <property type="term" value="F:ubiquitin protein ligase binding"/>
    <property type="evidence" value="ECO:0007669"/>
    <property type="project" value="Ensembl"/>
</dbReference>
<feature type="domain" description="PID" evidence="2">
    <location>
        <begin position="274"/>
        <end position="400"/>
    </location>
</feature>
<dbReference type="PROSITE" id="PS50020">
    <property type="entry name" value="WW_DOMAIN_2"/>
    <property type="match status" value="1"/>
</dbReference>
<dbReference type="GO" id="GO:0070064">
    <property type="term" value="F:proline-rich region binding"/>
    <property type="evidence" value="ECO:0007669"/>
    <property type="project" value="Ensembl"/>
</dbReference>
<dbReference type="InterPro" id="IPR039576">
    <property type="entry name" value="APBB1/2/3"/>
</dbReference>
<dbReference type="InterPro" id="IPR001202">
    <property type="entry name" value="WW_dom"/>
</dbReference>
<organism evidence="4 5">
    <name type="scientific">Chrysemys picta bellii</name>
    <name type="common">Western painted turtle</name>
    <name type="synonym">Emys bellii</name>
    <dbReference type="NCBI Taxonomy" id="8478"/>
    <lineage>
        <taxon>Eukaryota</taxon>
        <taxon>Metazoa</taxon>
        <taxon>Chordata</taxon>
        <taxon>Craniata</taxon>
        <taxon>Vertebrata</taxon>
        <taxon>Euteleostomi</taxon>
        <taxon>Archelosauria</taxon>
        <taxon>Testudinata</taxon>
        <taxon>Testudines</taxon>
        <taxon>Cryptodira</taxon>
        <taxon>Durocryptodira</taxon>
        <taxon>Testudinoidea</taxon>
        <taxon>Emydidae</taxon>
        <taxon>Chrysemys</taxon>
    </lineage>
</organism>
<feature type="domain" description="WW" evidence="3">
    <location>
        <begin position="26"/>
        <end position="58"/>
    </location>
</feature>
<feature type="domain" description="PID" evidence="2">
    <location>
        <begin position="111"/>
        <end position="232"/>
    </location>
</feature>
<dbReference type="GeneTree" id="ENSGT00390000000002"/>
<dbReference type="InterPro" id="IPR036020">
    <property type="entry name" value="WW_dom_sf"/>
</dbReference>
<dbReference type="Proteomes" id="UP000694380">
    <property type="component" value="Unplaced"/>
</dbReference>
<dbReference type="CDD" id="cd00201">
    <property type="entry name" value="WW"/>
    <property type="match status" value="1"/>
</dbReference>
<dbReference type="PROSITE" id="PS01179">
    <property type="entry name" value="PID"/>
    <property type="match status" value="2"/>
</dbReference>
<evidence type="ECO:0000313" key="5">
    <source>
        <dbReference type="Proteomes" id="UP000694380"/>
    </source>
</evidence>
<dbReference type="SUPFAM" id="SSF50729">
    <property type="entry name" value="PH domain-like"/>
    <property type="match status" value="2"/>
</dbReference>
<dbReference type="Pfam" id="PF00640">
    <property type="entry name" value="PID"/>
    <property type="match status" value="2"/>
</dbReference>
<dbReference type="GO" id="GO:0045893">
    <property type="term" value="P:positive regulation of DNA-templated transcription"/>
    <property type="evidence" value="ECO:0007669"/>
    <property type="project" value="Ensembl"/>
</dbReference>
<evidence type="ECO:0000259" key="2">
    <source>
        <dbReference type="PROSITE" id="PS01179"/>
    </source>
</evidence>
<dbReference type="Gene3D" id="2.20.70.10">
    <property type="match status" value="1"/>
</dbReference>
<keyword evidence="1" id="KW-0677">Repeat</keyword>
<dbReference type="GO" id="GO:0006974">
    <property type="term" value="P:DNA damage response"/>
    <property type="evidence" value="ECO:0007669"/>
    <property type="project" value="Ensembl"/>
</dbReference>
<dbReference type="SMART" id="SM00456">
    <property type="entry name" value="WW"/>
    <property type="match status" value="1"/>
</dbReference>
<dbReference type="Pfam" id="PF00397">
    <property type="entry name" value="WW"/>
    <property type="match status" value="1"/>
</dbReference>
<dbReference type="GO" id="GO:0005634">
    <property type="term" value="C:nucleus"/>
    <property type="evidence" value="ECO:0007669"/>
    <property type="project" value="Ensembl"/>
</dbReference>
<dbReference type="GO" id="GO:0030426">
    <property type="term" value="C:growth cone"/>
    <property type="evidence" value="ECO:0007669"/>
    <property type="project" value="Ensembl"/>
</dbReference>
<dbReference type="GO" id="GO:0000122">
    <property type="term" value="P:negative regulation of transcription by RNA polymerase II"/>
    <property type="evidence" value="ECO:0007669"/>
    <property type="project" value="Ensembl"/>
</dbReference>
<dbReference type="GO" id="GO:0043065">
    <property type="term" value="P:positive regulation of apoptotic process"/>
    <property type="evidence" value="ECO:0007669"/>
    <property type="project" value="Ensembl"/>
</dbReference>
<dbReference type="FunFam" id="2.30.29.30:FF:000034">
    <property type="entry name" value="amyloid beta A4 precursor protein-binding family B member 2"/>
    <property type="match status" value="1"/>
</dbReference>
<evidence type="ECO:0000256" key="1">
    <source>
        <dbReference type="ARBA" id="ARBA00022737"/>
    </source>
</evidence>
<dbReference type="GO" id="GO:0060090">
    <property type="term" value="F:molecular adaptor activity"/>
    <property type="evidence" value="ECO:0007669"/>
    <property type="project" value="Ensembl"/>
</dbReference>
<sequence length="442" mass="47763">STCPALLTPPPSTDASWARNAFETDSDLPAGWVRVQDASGTYYWHIPTGTTQWEPPLTPTGWFLSRSLQLTWTGFVEAERLADAEGWKVSAVLGFSGGAGSGPMVCPLPQSFPGQSLGWVEMSEEELAPGKSSAAVNSCIRQLPAPPHNLPQGRAMLLLLDRETLRLVEPIERTLLHAQPVASIRVWGVGRDDGRDFAYVARDPLTQMLKCHVFRCETPAKGIATSLQAVCSQMLVKRQNTRALVTGLALEPAKMVEIPFQVEFPAPKTELVQKFQVSYLGSAPVARPVGMDVINAALDSALAAPSRDHWTPSHVHVAPATLSVTHAQTEAVLCECRVRFLSFMGVGRDVRSFAFITASAPGAFRCHMLWCQPNAAGLSEALQAACMLRYQKCLDARPQAPSSCLPAPPADSVARRVGSTVRRGVRTLLGSLKPQRLGAQTP</sequence>
<reference evidence="4" key="1">
    <citation type="submission" date="2025-08" db="UniProtKB">
        <authorList>
            <consortium name="Ensembl"/>
        </authorList>
    </citation>
    <scope>IDENTIFICATION</scope>
</reference>
<dbReference type="InterPro" id="IPR006020">
    <property type="entry name" value="PTB/PI_dom"/>
</dbReference>